<sequence>MAPDTIFGIAIAAVVVIGLVAKLLPKSRPKSQFFKCSRCNTASRHNDRTIEAWRNNKTKFFCQACHSKWLASQPPRVREQFSSRSSASGSSGCLGVVALFALLPLGGGLLMWAVA</sequence>
<feature type="transmembrane region" description="Helical" evidence="1">
    <location>
        <begin position="93"/>
        <end position="114"/>
    </location>
</feature>
<keyword evidence="1" id="KW-1133">Transmembrane helix</keyword>
<proteinExistence type="predicted"/>
<dbReference type="RefSeq" id="WP_386708659.1">
    <property type="nucleotide sequence ID" value="NZ_JBHRYF010000006.1"/>
</dbReference>
<keyword evidence="1" id="KW-0812">Transmembrane</keyword>
<reference evidence="3" key="1">
    <citation type="journal article" date="2019" name="Int. J. Syst. Evol. Microbiol.">
        <title>The Global Catalogue of Microorganisms (GCM) 10K type strain sequencing project: providing services to taxonomists for standard genome sequencing and annotation.</title>
        <authorList>
            <consortium name="The Broad Institute Genomics Platform"/>
            <consortium name="The Broad Institute Genome Sequencing Center for Infectious Disease"/>
            <person name="Wu L."/>
            <person name="Ma J."/>
        </authorList>
    </citation>
    <scope>NUCLEOTIDE SEQUENCE [LARGE SCALE GENOMIC DNA]</scope>
    <source>
        <strain evidence="3">KCTC 42211</strain>
    </source>
</reference>
<evidence type="ECO:0000313" key="3">
    <source>
        <dbReference type="Proteomes" id="UP001595724"/>
    </source>
</evidence>
<keyword evidence="3" id="KW-1185">Reference proteome</keyword>
<comment type="caution">
    <text evidence="2">The sequence shown here is derived from an EMBL/GenBank/DDBJ whole genome shotgun (WGS) entry which is preliminary data.</text>
</comment>
<organism evidence="2 3">
    <name type="scientific">Luteimonas notoginsengisoli</name>
    <dbReference type="NCBI Taxonomy" id="1578200"/>
    <lineage>
        <taxon>Bacteria</taxon>
        <taxon>Pseudomonadati</taxon>
        <taxon>Pseudomonadota</taxon>
        <taxon>Gammaproteobacteria</taxon>
        <taxon>Lysobacterales</taxon>
        <taxon>Lysobacteraceae</taxon>
        <taxon>Luteimonas</taxon>
    </lineage>
</organism>
<dbReference type="Proteomes" id="UP001595724">
    <property type="component" value="Unassembled WGS sequence"/>
</dbReference>
<gene>
    <name evidence="2" type="ORF">ACFOM9_07925</name>
</gene>
<keyword evidence="1" id="KW-0472">Membrane</keyword>
<evidence type="ECO:0000256" key="1">
    <source>
        <dbReference type="SAM" id="Phobius"/>
    </source>
</evidence>
<feature type="transmembrane region" description="Helical" evidence="1">
    <location>
        <begin position="6"/>
        <end position="25"/>
    </location>
</feature>
<dbReference type="EMBL" id="JBHRYF010000006">
    <property type="protein sequence ID" value="MFC3659995.1"/>
    <property type="molecule type" value="Genomic_DNA"/>
</dbReference>
<accession>A0ABV7UTJ7</accession>
<name>A0ABV7UTJ7_9GAMM</name>
<protein>
    <submittedName>
        <fullName evidence="2">Uncharacterized protein</fullName>
    </submittedName>
</protein>
<evidence type="ECO:0000313" key="2">
    <source>
        <dbReference type="EMBL" id="MFC3659995.1"/>
    </source>
</evidence>